<reference evidence="3" key="1">
    <citation type="journal article" date="2017" name="Nature">
        <title>The sunflower genome provides insights into oil metabolism, flowering and Asterid evolution.</title>
        <authorList>
            <person name="Badouin H."/>
            <person name="Gouzy J."/>
            <person name="Grassa C.J."/>
            <person name="Murat F."/>
            <person name="Staton S.E."/>
            <person name="Cottret L."/>
            <person name="Lelandais-Briere C."/>
            <person name="Owens G.L."/>
            <person name="Carrere S."/>
            <person name="Mayjonade B."/>
            <person name="Legrand L."/>
            <person name="Gill N."/>
            <person name="Kane N.C."/>
            <person name="Bowers J.E."/>
            <person name="Hubner S."/>
            <person name="Bellec A."/>
            <person name="Berard A."/>
            <person name="Berges H."/>
            <person name="Blanchet N."/>
            <person name="Boniface M.C."/>
            <person name="Brunel D."/>
            <person name="Catrice O."/>
            <person name="Chaidir N."/>
            <person name="Claudel C."/>
            <person name="Donnadieu C."/>
            <person name="Faraut T."/>
            <person name="Fievet G."/>
            <person name="Helmstetter N."/>
            <person name="King M."/>
            <person name="Knapp S.J."/>
            <person name="Lai Z."/>
            <person name="Le Paslier M.C."/>
            <person name="Lippi Y."/>
            <person name="Lorenzon L."/>
            <person name="Mandel J.R."/>
            <person name="Marage G."/>
            <person name="Marchand G."/>
            <person name="Marquand E."/>
            <person name="Bret-Mestries E."/>
            <person name="Morien E."/>
            <person name="Nambeesan S."/>
            <person name="Nguyen T."/>
            <person name="Pegot-Espagnet P."/>
            <person name="Pouilly N."/>
            <person name="Raftis F."/>
            <person name="Sallet E."/>
            <person name="Schiex T."/>
            <person name="Thomas J."/>
            <person name="Vandecasteele C."/>
            <person name="Vares D."/>
            <person name="Vear F."/>
            <person name="Vautrin S."/>
            <person name="Crespi M."/>
            <person name="Mangin B."/>
            <person name="Burke J.M."/>
            <person name="Salse J."/>
            <person name="Munos S."/>
            <person name="Vincourt P."/>
            <person name="Rieseberg L.H."/>
            <person name="Langlade N.B."/>
        </authorList>
    </citation>
    <scope>NUCLEOTIDE SEQUENCE [LARGE SCALE GENOMIC DNA]</scope>
    <source>
        <strain evidence="3">cv. SF193</strain>
    </source>
</reference>
<proteinExistence type="predicted"/>
<dbReference type="Proteomes" id="UP000215914">
    <property type="component" value="Chromosome 9"/>
</dbReference>
<organism evidence="2 3">
    <name type="scientific">Helianthus annuus</name>
    <name type="common">Common sunflower</name>
    <dbReference type="NCBI Taxonomy" id="4232"/>
    <lineage>
        <taxon>Eukaryota</taxon>
        <taxon>Viridiplantae</taxon>
        <taxon>Streptophyta</taxon>
        <taxon>Embryophyta</taxon>
        <taxon>Tracheophyta</taxon>
        <taxon>Spermatophyta</taxon>
        <taxon>Magnoliopsida</taxon>
        <taxon>eudicotyledons</taxon>
        <taxon>Gunneridae</taxon>
        <taxon>Pentapetalae</taxon>
        <taxon>asterids</taxon>
        <taxon>campanulids</taxon>
        <taxon>Asterales</taxon>
        <taxon>Asteraceae</taxon>
        <taxon>Asteroideae</taxon>
        <taxon>Heliantheae alliance</taxon>
        <taxon>Heliantheae</taxon>
        <taxon>Helianthus</taxon>
    </lineage>
</organism>
<evidence type="ECO:0000313" key="3">
    <source>
        <dbReference type="Proteomes" id="UP000215914"/>
    </source>
</evidence>
<feature type="region of interest" description="Disordered" evidence="1">
    <location>
        <begin position="1"/>
        <end position="49"/>
    </location>
</feature>
<evidence type="ECO:0000313" key="2">
    <source>
        <dbReference type="EMBL" id="OTG16333.1"/>
    </source>
</evidence>
<keyword evidence="3" id="KW-1185">Reference proteome</keyword>
<sequence length="266" mass="28937">MCSDMGHLDESNQTSEDLDSENAATNNGYEATVHPAITHDESTQIASNKKTISLSSSSSSTSSVISLEDLQILDSEHDEDHNENMSDSGKPTIQVMEHPETIPSHVVAKKIFSGPGNWSMASNESLFSIRMDSTNFCHLDSFSPLFDLPNDGQCVDGKILETDEEYNQGSSILDDPAFEEDRGSCFSAITSSSSNSLVFPILSGEMENDGSPYPRGSLIGPVPESPPKPELEPKASGDEEAEAKETTTNLTWTKWFPCFRYCACCS</sequence>
<accession>A0A251U024</accession>
<dbReference type="EMBL" id="CM007898">
    <property type="protein sequence ID" value="OTG16333.1"/>
    <property type="molecule type" value="Genomic_DNA"/>
</dbReference>
<feature type="region of interest" description="Disordered" evidence="1">
    <location>
        <begin position="210"/>
        <end position="246"/>
    </location>
</feature>
<feature type="compositionally biased region" description="Basic and acidic residues" evidence="1">
    <location>
        <begin position="1"/>
        <end position="10"/>
    </location>
</feature>
<dbReference type="AlphaFoldDB" id="A0A251U024"/>
<dbReference type="PANTHER" id="PTHR33673">
    <property type="entry name" value="SUPPRESSOR SRP40-LIKE PROTEIN"/>
    <property type="match status" value="1"/>
</dbReference>
<evidence type="ECO:0000256" key="1">
    <source>
        <dbReference type="SAM" id="MobiDB-lite"/>
    </source>
</evidence>
<protein>
    <submittedName>
        <fullName evidence="2">Uncharacterized protein</fullName>
    </submittedName>
</protein>
<feature type="compositionally biased region" description="Basic and acidic residues" evidence="1">
    <location>
        <begin position="227"/>
        <end position="237"/>
    </location>
</feature>
<dbReference type="InParanoid" id="A0A251U024"/>
<gene>
    <name evidence="2" type="ORF">HannXRQ_Chr09g0270271</name>
</gene>
<dbReference type="PANTHER" id="PTHR33673:SF38">
    <property type="entry name" value="CHROMODOMAIN-HELICASE-DNA-BINDING PROTEIN 7-LIKE"/>
    <property type="match status" value="1"/>
</dbReference>
<name>A0A251U024_HELAN</name>